<evidence type="ECO:0000256" key="1">
    <source>
        <dbReference type="ARBA" id="ARBA00004123"/>
    </source>
</evidence>
<dbReference type="AlphaFoldDB" id="A0A093XHE5"/>
<name>A0A093XHE5_TALMA</name>
<proteinExistence type="predicted"/>
<comment type="subcellular location">
    <subcellularLocation>
        <location evidence="1">Nucleus</location>
    </subcellularLocation>
</comment>
<dbReference type="GO" id="GO:0000981">
    <property type="term" value="F:DNA-binding transcription factor activity, RNA polymerase II-specific"/>
    <property type="evidence" value="ECO:0007669"/>
    <property type="project" value="InterPro"/>
</dbReference>
<dbReference type="PROSITE" id="PS00463">
    <property type="entry name" value="ZN2_CY6_FUNGAL_1"/>
    <property type="match status" value="1"/>
</dbReference>
<dbReference type="PANTHER" id="PTHR37534">
    <property type="entry name" value="TRANSCRIPTIONAL ACTIVATOR PROTEIN UGA3"/>
    <property type="match status" value="1"/>
</dbReference>
<dbReference type="Gene3D" id="4.10.240.10">
    <property type="entry name" value="Zn(2)-C6 fungal-type DNA-binding domain"/>
    <property type="match status" value="1"/>
</dbReference>
<dbReference type="GO" id="GO:0000976">
    <property type="term" value="F:transcription cis-regulatory region binding"/>
    <property type="evidence" value="ECO:0007669"/>
    <property type="project" value="TreeGrafter"/>
</dbReference>
<dbReference type="GO" id="GO:0045944">
    <property type="term" value="P:positive regulation of transcription by RNA polymerase II"/>
    <property type="evidence" value="ECO:0007669"/>
    <property type="project" value="TreeGrafter"/>
</dbReference>
<dbReference type="SMART" id="SM00066">
    <property type="entry name" value="GAL4"/>
    <property type="match status" value="1"/>
</dbReference>
<dbReference type="CDD" id="cd00067">
    <property type="entry name" value="GAL4"/>
    <property type="match status" value="1"/>
</dbReference>
<organism evidence="7">
    <name type="scientific">Talaromyces marneffei PM1</name>
    <dbReference type="NCBI Taxonomy" id="1077442"/>
    <lineage>
        <taxon>Eukaryota</taxon>
        <taxon>Fungi</taxon>
        <taxon>Dikarya</taxon>
        <taxon>Ascomycota</taxon>
        <taxon>Pezizomycotina</taxon>
        <taxon>Eurotiomycetes</taxon>
        <taxon>Eurotiomycetidae</taxon>
        <taxon>Eurotiales</taxon>
        <taxon>Trichocomaceae</taxon>
        <taxon>Talaromyces</taxon>
        <taxon>Talaromyces sect. Talaromyces</taxon>
    </lineage>
</organism>
<accession>A0A093XHE5</accession>
<reference evidence="7" key="1">
    <citation type="journal article" date="2014" name="PLoS Genet.">
        <title>Signature Gene Expression Reveals Novel Clues to the Molecular Mechanisms of Dimorphic Transition in Penicillium marneffei.</title>
        <authorList>
            <person name="Yang E."/>
            <person name="Wang G."/>
            <person name="Cai J."/>
            <person name="Woo P.C."/>
            <person name="Lau S.K."/>
            <person name="Yuen K.-Y."/>
            <person name="Chow W.-N."/>
            <person name="Lin X."/>
        </authorList>
    </citation>
    <scope>NUCLEOTIDE SEQUENCE [LARGE SCALE GENOMIC DNA]</scope>
    <source>
        <strain evidence="7">PM1</strain>
    </source>
</reference>
<evidence type="ECO:0000256" key="2">
    <source>
        <dbReference type="ARBA" id="ARBA00023015"/>
    </source>
</evidence>
<dbReference type="GO" id="GO:0008270">
    <property type="term" value="F:zinc ion binding"/>
    <property type="evidence" value="ECO:0007669"/>
    <property type="project" value="InterPro"/>
</dbReference>
<keyword evidence="3" id="KW-0238">DNA-binding</keyword>
<keyword evidence="2" id="KW-0805">Transcription regulation</keyword>
<comment type="caution">
    <text evidence="7">The sequence shown here is derived from an EMBL/GenBank/DDBJ whole genome shotgun (WGS) entry which is preliminary data.</text>
</comment>
<dbReference type="SUPFAM" id="SSF57701">
    <property type="entry name" value="Zn2/Cys6 DNA-binding domain"/>
    <property type="match status" value="1"/>
</dbReference>
<dbReference type="GO" id="GO:0005634">
    <property type="term" value="C:nucleus"/>
    <property type="evidence" value="ECO:0007669"/>
    <property type="project" value="UniProtKB-SubCell"/>
</dbReference>
<evidence type="ECO:0000256" key="4">
    <source>
        <dbReference type="ARBA" id="ARBA00023163"/>
    </source>
</evidence>
<evidence type="ECO:0000256" key="5">
    <source>
        <dbReference type="ARBA" id="ARBA00023242"/>
    </source>
</evidence>
<dbReference type="HOGENOM" id="CLU_009030_0_2_1"/>
<evidence type="ECO:0000256" key="3">
    <source>
        <dbReference type="ARBA" id="ARBA00023125"/>
    </source>
</evidence>
<sequence>MPRRPSCLTCRSRKAKCDRLLPRCSTCVKLNRSCLTPERKCEFVWLHFGANDILKHGANFDDGQQDRGFKFSSGRDSLLSNDERARHTAQIISSTSNTSLNAILEQIDVQSTKVNITTFNHGPFGVFQVENNTKKEVEELESVISGNRKARSDTAESRDVDNLNLSLNVDEYPDFDLDPQLWENEQTVLGSGQGDLLELFLQESGDYSNDFVTSDEHPYGSIIAMPTAFATDFSDLDMKSIGHLLDRYRNSLITSFLPVRKYHTSPWESIHVPKVHEALGEAMVSGEVTHAKMGLFFAVLGASAFHLHMQTYNMGMYDQRWKVLGENFRLRARKRLRLSLANLSTTMPAEQVADTILAFTSMYTISVVSAQLEDTYIYLREINRLIAIYGMELSRISTTLRILHNIFYYIQTMQDTVGVFSGGNLIRSPSLRAKRSILVDSVNSDSGHWSLKGFPSSDTASSILDACVCEDDSSSQSLFERVFSVPISLFQLISRVTALVHETEEVANNGTTHTNLSSLSYTVNQLETEIWDWNANVSSTSKDALSPSPTTCLHEIPFSSPAPLDTRNQPIESPLHHYIEAMHSAVLVYFYRCVRKVDPLMIQHLVDKVVESLTLCTELRQQSNDPSSDTCWALFVAGCEVLNPATRKRVKDLFAIERSRTGIRMFEKASQAAMEVWSVRDRRKNRHLSWSTVLKESNMLDGLMIS</sequence>
<evidence type="ECO:0000313" key="7">
    <source>
        <dbReference type="EMBL" id="KFX44633.1"/>
    </source>
</evidence>
<evidence type="ECO:0000259" key="6">
    <source>
        <dbReference type="PROSITE" id="PS50048"/>
    </source>
</evidence>
<dbReference type="Pfam" id="PF11951">
    <property type="entry name" value="Fungal_trans_2"/>
    <property type="match status" value="1"/>
</dbReference>
<dbReference type="PROSITE" id="PS50048">
    <property type="entry name" value="ZN2_CY6_FUNGAL_2"/>
    <property type="match status" value="1"/>
</dbReference>
<dbReference type="InterPro" id="IPR036864">
    <property type="entry name" value="Zn2-C6_fun-type_DNA-bd_sf"/>
</dbReference>
<gene>
    <name evidence="7" type="ORF">GQ26_0270680</name>
</gene>
<keyword evidence="5" id="KW-0539">Nucleus</keyword>
<dbReference type="eggNOG" id="ENOG502R94Q">
    <property type="taxonomic scope" value="Eukaryota"/>
</dbReference>
<dbReference type="PANTHER" id="PTHR37534:SF7">
    <property type="entry name" value="TRANSCRIPTIONAL ACTIVATOR PROTEIN UGA3"/>
    <property type="match status" value="1"/>
</dbReference>
<dbReference type="Pfam" id="PF00172">
    <property type="entry name" value="Zn_clus"/>
    <property type="match status" value="1"/>
</dbReference>
<dbReference type="InterPro" id="IPR021858">
    <property type="entry name" value="Fun_TF"/>
</dbReference>
<dbReference type="InterPro" id="IPR001138">
    <property type="entry name" value="Zn2Cys6_DnaBD"/>
</dbReference>
<protein>
    <submittedName>
        <fullName evidence="7">Arginine metabolism regulation protein II</fullName>
    </submittedName>
</protein>
<dbReference type="EMBL" id="JPOX01000027">
    <property type="protein sequence ID" value="KFX44633.1"/>
    <property type="molecule type" value="Genomic_DNA"/>
</dbReference>
<keyword evidence="4" id="KW-0804">Transcription</keyword>
<feature type="domain" description="Zn(2)-C6 fungal-type" evidence="6">
    <location>
        <begin position="6"/>
        <end position="36"/>
    </location>
</feature>